<evidence type="ECO:0000256" key="4">
    <source>
        <dbReference type="ARBA" id="ARBA00022825"/>
    </source>
</evidence>
<gene>
    <name evidence="8" type="ORF">M9189_06675</name>
</gene>
<dbReference type="Proteomes" id="UP001056426">
    <property type="component" value="Chromosome"/>
</dbReference>
<evidence type="ECO:0000256" key="1">
    <source>
        <dbReference type="ARBA" id="ARBA00009179"/>
    </source>
</evidence>
<feature type="chain" id="PRO_5039901069" evidence="6">
    <location>
        <begin position="28"/>
        <end position="533"/>
    </location>
</feature>
<sequence>MKIRYISLRYSALFVLLVCFGSLSAQREDKSFDNFQVAWQLITNFYVDSVNKEELSRIAIEAILNKLDPHSILIPAEEVAAMNEPLDGNFEGIGIEFAIVEDTLTVLSAVSGGPSEKAGIAAGDRIVAVDGKSIAAIGLKNSEVQKLLRGKKGSEVVLSVYRKGQPGMRNVSVIRDKIPINSVEAAYMAGEETGYIKINRFAANTHKEFCDAVKKLKSEGMDNLILDLRGNGGGYLKAALDIVDEFLGNNRLILYTEGKSVSKKNYYSTRNGLWQKGNLILLLDEGSASASEIVAGAIQDWDRGIVVGRRSYGKGLVQRPFTLPDGSEIRLTIANYYTPSGRSIQKPYSNGIKEYRSEINERYSSGELLTKDSIHVNDAAYYETLVMKRAVYGGGGIVPDVFVPIDTTKYSEYYNKLLSSGAIRQYAVQYWDSNRYKLEASYPDFKAFRDKFEVDQAMIDELEREAAIMGIGADPEGLEISGELIRAMLKAQIARNIWGLNAYYEIINPTMSVYNKALDLMGVRNLFSAIDKY</sequence>
<dbReference type="GO" id="GO:0006508">
    <property type="term" value="P:proteolysis"/>
    <property type="evidence" value="ECO:0007669"/>
    <property type="project" value="UniProtKB-KW"/>
</dbReference>
<organism evidence="8 9">
    <name type="scientific">Xiashengella succiniciproducens</name>
    <dbReference type="NCBI Taxonomy" id="2949635"/>
    <lineage>
        <taxon>Bacteria</taxon>
        <taxon>Pseudomonadati</taxon>
        <taxon>Bacteroidota</taxon>
        <taxon>Bacteroidia</taxon>
        <taxon>Marinilabiliales</taxon>
        <taxon>Marinilabiliaceae</taxon>
        <taxon>Xiashengella</taxon>
    </lineage>
</organism>
<dbReference type="PROSITE" id="PS50106">
    <property type="entry name" value="PDZ"/>
    <property type="match status" value="1"/>
</dbReference>
<dbReference type="RefSeq" id="WP_250721910.1">
    <property type="nucleotide sequence ID" value="NZ_CP098400.1"/>
</dbReference>
<dbReference type="SMART" id="SM00228">
    <property type="entry name" value="PDZ"/>
    <property type="match status" value="1"/>
</dbReference>
<keyword evidence="9" id="KW-1185">Reference proteome</keyword>
<dbReference type="PANTHER" id="PTHR32060:SF30">
    <property type="entry name" value="CARBOXY-TERMINAL PROCESSING PROTEASE CTPA"/>
    <property type="match status" value="1"/>
</dbReference>
<evidence type="ECO:0000259" key="7">
    <source>
        <dbReference type="PROSITE" id="PS50106"/>
    </source>
</evidence>
<name>A0A9J6ZL14_9BACT</name>
<dbReference type="EMBL" id="CP098400">
    <property type="protein sequence ID" value="URW78546.1"/>
    <property type="molecule type" value="Genomic_DNA"/>
</dbReference>
<comment type="similarity">
    <text evidence="1 5">Belongs to the peptidase S41A family.</text>
</comment>
<evidence type="ECO:0000256" key="3">
    <source>
        <dbReference type="ARBA" id="ARBA00022801"/>
    </source>
</evidence>
<dbReference type="CDD" id="cd07560">
    <property type="entry name" value="Peptidase_S41_CPP"/>
    <property type="match status" value="1"/>
</dbReference>
<dbReference type="Pfam" id="PF13180">
    <property type="entry name" value="PDZ_2"/>
    <property type="match status" value="1"/>
</dbReference>
<keyword evidence="2 5" id="KW-0645">Protease</keyword>
<keyword evidence="3 5" id="KW-0378">Hydrolase</keyword>
<evidence type="ECO:0000256" key="6">
    <source>
        <dbReference type="SAM" id="SignalP"/>
    </source>
</evidence>
<protein>
    <submittedName>
        <fullName evidence="8">S41 family peptidase</fullName>
    </submittedName>
</protein>
<accession>A0A9J6ZL14</accession>
<dbReference type="InterPro" id="IPR029045">
    <property type="entry name" value="ClpP/crotonase-like_dom_sf"/>
</dbReference>
<evidence type="ECO:0000256" key="2">
    <source>
        <dbReference type="ARBA" id="ARBA00022670"/>
    </source>
</evidence>
<dbReference type="Gene3D" id="3.90.226.10">
    <property type="entry name" value="2-enoyl-CoA Hydratase, Chain A, domain 1"/>
    <property type="match status" value="1"/>
</dbReference>
<dbReference type="SMART" id="SM00245">
    <property type="entry name" value="TSPc"/>
    <property type="match status" value="1"/>
</dbReference>
<feature type="signal peptide" evidence="6">
    <location>
        <begin position="1"/>
        <end position="27"/>
    </location>
</feature>
<dbReference type="InterPro" id="IPR001478">
    <property type="entry name" value="PDZ"/>
</dbReference>
<dbReference type="GO" id="GO:0004175">
    <property type="term" value="F:endopeptidase activity"/>
    <property type="evidence" value="ECO:0007669"/>
    <property type="project" value="TreeGrafter"/>
</dbReference>
<dbReference type="AlphaFoldDB" id="A0A9J6ZL14"/>
<reference evidence="8" key="2">
    <citation type="submission" date="2022-06" db="EMBL/GenBank/DDBJ databases">
        <title>Xiashengella guii gen. nov. sp. nov., a bacterium isolated form anaerobic digestion tank.</title>
        <authorList>
            <person name="Huang H."/>
        </authorList>
    </citation>
    <scope>NUCLEOTIDE SEQUENCE</scope>
    <source>
        <strain evidence="8">Ai-910</strain>
    </source>
</reference>
<reference evidence="8" key="1">
    <citation type="submission" date="2022-05" db="EMBL/GenBank/DDBJ databases">
        <authorList>
            <person name="Sun X."/>
        </authorList>
    </citation>
    <scope>NUCLEOTIDE SEQUENCE</scope>
    <source>
        <strain evidence="8">Ai-910</strain>
    </source>
</reference>
<dbReference type="NCBIfam" id="TIGR00225">
    <property type="entry name" value="prc"/>
    <property type="match status" value="1"/>
</dbReference>
<dbReference type="InterPro" id="IPR005151">
    <property type="entry name" value="Tail-specific_protease"/>
</dbReference>
<dbReference type="GO" id="GO:0030288">
    <property type="term" value="C:outer membrane-bounded periplasmic space"/>
    <property type="evidence" value="ECO:0007669"/>
    <property type="project" value="TreeGrafter"/>
</dbReference>
<dbReference type="PANTHER" id="PTHR32060">
    <property type="entry name" value="TAIL-SPECIFIC PROTEASE"/>
    <property type="match status" value="1"/>
</dbReference>
<dbReference type="GO" id="GO:0008236">
    <property type="term" value="F:serine-type peptidase activity"/>
    <property type="evidence" value="ECO:0007669"/>
    <property type="project" value="UniProtKB-KW"/>
</dbReference>
<keyword evidence="4 5" id="KW-0720">Serine protease</keyword>
<dbReference type="KEGG" id="alkq:M9189_06675"/>
<dbReference type="SUPFAM" id="SSF52096">
    <property type="entry name" value="ClpP/crotonase"/>
    <property type="match status" value="1"/>
</dbReference>
<dbReference type="GO" id="GO:0007165">
    <property type="term" value="P:signal transduction"/>
    <property type="evidence" value="ECO:0007669"/>
    <property type="project" value="TreeGrafter"/>
</dbReference>
<dbReference type="Pfam" id="PF03572">
    <property type="entry name" value="Peptidase_S41"/>
    <property type="match status" value="1"/>
</dbReference>
<proteinExistence type="inferred from homology"/>
<dbReference type="Gene3D" id="2.30.42.10">
    <property type="match status" value="1"/>
</dbReference>
<dbReference type="InterPro" id="IPR004447">
    <property type="entry name" value="Peptidase_S41A"/>
</dbReference>
<evidence type="ECO:0000313" key="8">
    <source>
        <dbReference type="EMBL" id="URW78546.1"/>
    </source>
</evidence>
<dbReference type="InterPro" id="IPR036034">
    <property type="entry name" value="PDZ_sf"/>
</dbReference>
<dbReference type="Gene3D" id="3.30.750.44">
    <property type="match status" value="1"/>
</dbReference>
<dbReference type="SUPFAM" id="SSF50156">
    <property type="entry name" value="PDZ domain-like"/>
    <property type="match status" value="1"/>
</dbReference>
<evidence type="ECO:0000313" key="9">
    <source>
        <dbReference type="Proteomes" id="UP001056426"/>
    </source>
</evidence>
<feature type="domain" description="PDZ" evidence="7">
    <location>
        <begin position="79"/>
        <end position="149"/>
    </location>
</feature>
<keyword evidence="6" id="KW-0732">Signal</keyword>
<dbReference type="CDD" id="cd06782">
    <property type="entry name" value="cpPDZ_CPP-like"/>
    <property type="match status" value="1"/>
</dbReference>
<evidence type="ECO:0000256" key="5">
    <source>
        <dbReference type="RuleBase" id="RU004404"/>
    </source>
</evidence>